<sequence length="340" mass="36554">MASLITRRNFVGTLSVSAAAPCFFGCDRSEDEWPKVPKGLPIGPFGVNSTAEEVTEGLDLTSLTAVVTGANSGIGYETMRVLALRGAHVIGTGRTMEKARAACDSVEGHTTPMVLELTDFDSVMTCVEQIQGLGVPIDMLICNAGIMALPELELVYGLEKQFVVNHLGHFILVNGLIDQVIAAPQGRVVVVASGASTRRAPAEGIRFDNLAGQIDYDPDEAYGVSKLANVLFCRELARRLQGTKVTSNAVHPGVIMTNLGRHLPAWQLFIARTIGTLFMKSIEQGAATTCYVATNPALADVSGYFFRDCNPLRPGGHTENDELGAQLWKVSEELIEDYLL</sequence>
<evidence type="ECO:0000313" key="3">
    <source>
        <dbReference type="EMBL" id="SVA44430.1"/>
    </source>
</evidence>
<dbReference type="InterPro" id="IPR036291">
    <property type="entry name" value="NAD(P)-bd_dom_sf"/>
</dbReference>
<gene>
    <name evidence="3" type="ORF">METZ01_LOCUS97284</name>
</gene>
<dbReference type="GO" id="GO:0016491">
    <property type="term" value="F:oxidoreductase activity"/>
    <property type="evidence" value="ECO:0007669"/>
    <property type="project" value="UniProtKB-KW"/>
</dbReference>
<keyword evidence="2" id="KW-0560">Oxidoreductase</keyword>
<dbReference type="PANTHER" id="PTHR24320:SF227">
    <property type="entry name" value="RETINOL DEHYDROGENASE 11"/>
    <property type="match status" value="1"/>
</dbReference>
<protein>
    <recommendedName>
        <fullName evidence="4">Oxidoreductase</fullName>
    </recommendedName>
</protein>
<reference evidence="3" key="1">
    <citation type="submission" date="2018-05" db="EMBL/GenBank/DDBJ databases">
        <authorList>
            <person name="Lanie J.A."/>
            <person name="Ng W.-L."/>
            <person name="Kazmierczak K.M."/>
            <person name="Andrzejewski T.M."/>
            <person name="Davidsen T.M."/>
            <person name="Wayne K.J."/>
            <person name="Tettelin H."/>
            <person name="Glass J.I."/>
            <person name="Rusch D."/>
            <person name="Podicherti R."/>
            <person name="Tsui H.-C.T."/>
            <person name="Winkler M.E."/>
        </authorList>
    </citation>
    <scope>NUCLEOTIDE SEQUENCE</scope>
</reference>
<comment type="similarity">
    <text evidence="1">Belongs to the short-chain dehydrogenases/reductases (SDR) family.</text>
</comment>
<dbReference type="CDD" id="cd05327">
    <property type="entry name" value="retinol-DH_like_SDR_c_like"/>
    <property type="match status" value="1"/>
</dbReference>
<dbReference type="PRINTS" id="PR00081">
    <property type="entry name" value="GDHRDH"/>
</dbReference>
<proteinExistence type="inferred from homology"/>
<evidence type="ECO:0008006" key="4">
    <source>
        <dbReference type="Google" id="ProtNLM"/>
    </source>
</evidence>
<organism evidence="3">
    <name type="scientific">marine metagenome</name>
    <dbReference type="NCBI Taxonomy" id="408172"/>
    <lineage>
        <taxon>unclassified sequences</taxon>
        <taxon>metagenomes</taxon>
        <taxon>ecological metagenomes</taxon>
    </lineage>
</organism>
<evidence type="ECO:0000256" key="2">
    <source>
        <dbReference type="ARBA" id="ARBA00023002"/>
    </source>
</evidence>
<dbReference type="PANTHER" id="PTHR24320">
    <property type="entry name" value="RETINOL DEHYDROGENASE"/>
    <property type="match status" value="1"/>
</dbReference>
<dbReference type="AlphaFoldDB" id="A0A381VVX1"/>
<evidence type="ECO:0000256" key="1">
    <source>
        <dbReference type="ARBA" id="ARBA00006484"/>
    </source>
</evidence>
<dbReference type="Gene3D" id="3.40.50.720">
    <property type="entry name" value="NAD(P)-binding Rossmann-like Domain"/>
    <property type="match status" value="1"/>
</dbReference>
<name>A0A381VVX1_9ZZZZ</name>
<dbReference type="InterPro" id="IPR002347">
    <property type="entry name" value="SDR_fam"/>
</dbReference>
<dbReference type="SUPFAM" id="SSF51735">
    <property type="entry name" value="NAD(P)-binding Rossmann-fold domains"/>
    <property type="match status" value="1"/>
</dbReference>
<dbReference type="EMBL" id="UINC01009942">
    <property type="protein sequence ID" value="SVA44430.1"/>
    <property type="molecule type" value="Genomic_DNA"/>
</dbReference>
<accession>A0A381VVX1</accession>
<dbReference type="Pfam" id="PF00106">
    <property type="entry name" value="adh_short"/>
    <property type="match status" value="1"/>
</dbReference>